<dbReference type="Gene3D" id="3.40.50.300">
    <property type="entry name" value="P-loop containing nucleotide triphosphate hydrolases"/>
    <property type="match status" value="2"/>
</dbReference>
<comment type="subunit">
    <text evidence="2">Heterodimer of SbcC and SbcD.</text>
</comment>
<dbReference type="GO" id="GO:0006302">
    <property type="term" value="P:double-strand break repair"/>
    <property type="evidence" value="ECO:0007669"/>
    <property type="project" value="InterPro"/>
</dbReference>
<comment type="caution">
    <text evidence="7">The sequence shown here is derived from an EMBL/GenBank/DDBJ whole genome shotgun (WGS) entry which is preliminary data.</text>
</comment>
<evidence type="ECO:0000313" key="8">
    <source>
        <dbReference type="Proteomes" id="UP000555564"/>
    </source>
</evidence>
<feature type="coiled-coil region" evidence="4">
    <location>
        <begin position="752"/>
        <end position="857"/>
    </location>
</feature>
<accession>A0A7X0IDL2</accession>
<name>A0A7X0IDL2_9ACTN</name>
<dbReference type="RefSeq" id="WP_184980473.1">
    <property type="nucleotide sequence ID" value="NZ_JACHIU010000001.1"/>
</dbReference>
<feature type="coiled-coil region" evidence="4">
    <location>
        <begin position="654"/>
        <end position="695"/>
    </location>
</feature>
<dbReference type="InterPro" id="IPR038729">
    <property type="entry name" value="Rad50/SbcC_AAA"/>
</dbReference>
<keyword evidence="8" id="KW-1185">Reference proteome</keyword>
<evidence type="ECO:0000256" key="1">
    <source>
        <dbReference type="ARBA" id="ARBA00006930"/>
    </source>
</evidence>
<dbReference type="PANTHER" id="PTHR32114:SF2">
    <property type="entry name" value="ABC TRANSPORTER ABCH.3"/>
    <property type="match status" value="1"/>
</dbReference>
<evidence type="ECO:0000256" key="3">
    <source>
        <dbReference type="ARBA" id="ARBA00013368"/>
    </source>
</evidence>
<proteinExistence type="inferred from homology"/>
<dbReference type="SUPFAM" id="SSF52540">
    <property type="entry name" value="P-loop containing nucleoside triphosphate hydrolases"/>
    <property type="match status" value="1"/>
</dbReference>
<dbReference type="Pfam" id="PF13558">
    <property type="entry name" value="SbcC_Walker_B"/>
    <property type="match status" value="1"/>
</dbReference>
<evidence type="ECO:0000259" key="6">
    <source>
        <dbReference type="Pfam" id="PF13476"/>
    </source>
</evidence>
<keyword evidence="7" id="KW-0540">Nuclease</keyword>
<dbReference type="Proteomes" id="UP000555564">
    <property type="component" value="Unassembled WGS sequence"/>
</dbReference>
<feature type="domain" description="Rad50/SbcC-type AAA" evidence="6">
    <location>
        <begin position="5"/>
        <end position="181"/>
    </location>
</feature>
<dbReference type="EMBL" id="JACHIU010000001">
    <property type="protein sequence ID" value="MBB6473003.1"/>
    <property type="molecule type" value="Genomic_DNA"/>
</dbReference>
<feature type="coiled-coil region" evidence="4">
    <location>
        <begin position="399"/>
        <end position="495"/>
    </location>
</feature>
<dbReference type="Pfam" id="PF13476">
    <property type="entry name" value="AAA_23"/>
    <property type="match status" value="1"/>
</dbReference>
<dbReference type="GO" id="GO:0016887">
    <property type="term" value="F:ATP hydrolysis activity"/>
    <property type="evidence" value="ECO:0007669"/>
    <property type="project" value="InterPro"/>
</dbReference>
<feature type="region of interest" description="Disordered" evidence="5">
    <location>
        <begin position="718"/>
        <end position="744"/>
    </location>
</feature>
<dbReference type="PANTHER" id="PTHR32114">
    <property type="entry name" value="ABC TRANSPORTER ABCH.3"/>
    <property type="match status" value="1"/>
</dbReference>
<dbReference type="GO" id="GO:0004527">
    <property type="term" value="F:exonuclease activity"/>
    <property type="evidence" value="ECO:0007669"/>
    <property type="project" value="UniProtKB-KW"/>
</dbReference>
<evidence type="ECO:0000256" key="4">
    <source>
        <dbReference type="SAM" id="Coils"/>
    </source>
</evidence>
<evidence type="ECO:0000256" key="2">
    <source>
        <dbReference type="ARBA" id="ARBA00011322"/>
    </source>
</evidence>
<evidence type="ECO:0000256" key="5">
    <source>
        <dbReference type="SAM" id="MobiDB-lite"/>
    </source>
</evidence>
<keyword evidence="4" id="KW-0175">Coiled coil</keyword>
<keyword evidence="7" id="KW-0378">Hydrolase</keyword>
<comment type="similarity">
    <text evidence="1">Belongs to the SMC family. SbcC subfamily.</text>
</comment>
<feature type="compositionally biased region" description="Low complexity" evidence="5">
    <location>
        <begin position="237"/>
        <end position="254"/>
    </location>
</feature>
<organism evidence="7 8">
    <name type="scientific">Sphaerisporangium rubeum</name>
    <dbReference type="NCBI Taxonomy" id="321317"/>
    <lineage>
        <taxon>Bacteria</taxon>
        <taxon>Bacillati</taxon>
        <taxon>Actinomycetota</taxon>
        <taxon>Actinomycetes</taxon>
        <taxon>Streptosporangiales</taxon>
        <taxon>Streptosporangiaceae</taxon>
        <taxon>Sphaerisporangium</taxon>
    </lineage>
</organism>
<reference evidence="7 8" key="1">
    <citation type="submission" date="2020-08" db="EMBL/GenBank/DDBJ databases">
        <title>Sequencing the genomes of 1000 actinobacteria strains.</title>
        <authorList>
            <person name="Klenk H.-P."/>
        </authorList>
    </citation>
    <scope>NUCLEOTIDE SEQUENCE [LARGE SCALE GENOMIC DNA]</scope>
    <source>
        <strain evidence="7 8">DSM 44936</strain>
    </source>
</reference>
<feature type="compositionally biased region" description="Basic and acidic residues" evidence="5">
    <location>
        <begin position="735"/>
        <end position="744"/>
    </location>
</feature>
<protein>
    <recommendedName>
        <fullName evidence="3">Nuclease SbcCD subunit C</fullName>
    </recommendedName>
</protein>
<keyword evidence="7" id="KW-0269">Exonuclease</keyword>
<gene>
    <name evidence="7" type="ORF">BJ992_002434</name>
</gene>
<feature type="coiled-coil region" evidence="4">
    <location>
        <begin position="318"/>
        <end position="355"/>
    </location>
</feature>
<sequence length="1388" mass="148451">MRLHRLALTAFGSFPAREEVDFDALGDAGLFLVHGPTGAGKTTVLDAVCYALYGRVPGQRDSARRLRCDHAPPGRAPEVVLETTLRGRRLRVTRSPAWERPKLRGDGTVEQKPKILLEELLPTGEWTFRSSRLDEAGDLIGGLLGMNADQFWQVAMLPQGDFARFLRADGDDRRRLLEKLFSVRLYTAVEQWLADHRTRAGQNRQTLRQQVDSTLDHMRGAAGPLLDRPAGTSDAFALPAEPQPGAGEPAGPLPARQPGTDDPADPLPAPQADSDPAGWAAALVACAARVRDDAGAAAKETAGTLRAARDALESARDLAKLQRTHAEALARRDDLDRTADERADLETILAEAARAGRVLPLIQQAEHREETAGKAADLAADALTRAVAVAGGEAGVEELALLERDRRDEVARLEQLTAEENRLAELREELGRTGERLDRLAEEEKDVATLLAELPSARRQAGEKLAAARLAASRLSAARAEVEAAHADVETVRRRDTLAVEARAALEELDRVLEPVAERLSEEYAELVNRSAKATGPAHDEPASVGRLAATGPDRIDPVVVGEWLAEVARSVQDEVVVLEARLGDEERLAEVERGLAEVEVRLREVAAREPGLADARDGLPARVAAAEERLAVVRADAAAVPAALAARDAAVLQAEQAERRDALEGELAEAEEARRAATDEAQEARDLVQAVRQARLDGMAAELAQGLHPGEPCAVCGSDEHPAPAAPDEAAPTSHDEQEAEARDEAAWEARQAAEERVAVLAAHLEEAAAQAGGLGVAEALAACQEAEAELARLEQSAAGEPALAEEAVRLRAELEVAEAGARELAVEAAEARTARAALREEFDRLTRTLDAARGDDPSVTSRRDRRTEDSRLLQTAIEAATRAVETSTAGEAARAAGLRTRLRPRPTAGWVLPWAVATASREEPAQDSDDPAVPAEVREEAVCQEKPLGDTLHEEEPAEADEPVEDEVLAVLAEAERVLAWVGEEAAREEELRAESVRVEEELAEAGERSARVGVEIAGVNARRDGVLVDVERLGSLLEEARGEDASLSARLERLTHEAELLRDAAEARRAAGTAEAEAVTAWERAERAAREAGFPGVEDVGAAARDAATVEEMSERLRTLDAERAAVGRTLADPALLAAAALPAPDLSVLEAVHDEAEREHAARLSARDQAVARHDQLAGFAVTLDETLAEWRPAEEAYVLAKRLAELTGGTSADNAEHIRLSSYVLGERLRQVVDAANERLDHMSGGRYLLLYDTARTAADRRRSGGGLGLKVLDGWTGTDRDPATLSGGEAFMTSLALALALADVVTAEAGGVELGTLFIDEGFGTLDEDTLDAVLDILDDLRDGGRAVGIVSHVAELRSRVPAQLKVRKNRDGSTLTVAVPG</sequence>
<evidence type="ECO:0000313" key="7">
    <source>
        <dbReference type="EMBL" id="MBB6473003.1"/>
    </source>
</evidence>
<feature type="region of interest" description="Disordered" evidence="5">
    <location>
        <begin position="219"/>
        <end position="276"/>
    </location>
</feature>
<dbReference type="InterPro" id="IPR027417">
    <property type="entry name" value="P-loop_NTPase"/>
</dbReference>